<keyword evidence="4 6" id="KW-1133">Transmembrane helix</keyword>
<dbReference type="GO" id="GO:0005886">
    <property type="term" value="C:plasma membrane"/>
    <property type="evidence" value="ECO:0007669"/>
    <property type="project" value="UniProtKB-SubCell"/>
</dbReference>
<evidence type="ECO:0000313" key="8">
    <source>
        <dbReference type="EMBL" id="VAX07253.1"/>
    </source>
</evidence>
<feature type="transmembrane region" description="Helical" evidence="6">
    <location>
        <begin position="401"/>
        <end position="423"/>
    </location>
</feature>
<feature type="transmembrane region" description="Helical" evidence="6">
    <location>
        <begin position="372"/>
        <end position="395"/>
    </location>
</feature>
<dbReference type="InterPro" id="IPR036866">
    <property type="entry name" value="RibonucZ/Hydroxyglut_hydro"/>
</dbReference>
<proteinExistence type="predicted"/>
<reference evidence="8" key="1">
    <citation type="submission" date="2018-06" db="EMBL/GenBank/DDBJ databases">
        <authorList>
            <person name="Zhirakovskaya E."/>
        </authorList>
    </citation>
    <scope>NUCLEOTIDE SEQUENCE</scope>
</reference>
<evidence type="ECO:0000256" key="3">
    <source>
        <dbReference type="ARBA" id="ARBA00022692"/>
    </source>
</evidence>
<dbReference type="GO" id="GO:0030420">
    <property type="term" value="P:establishment of competence for transformation"/>
    <property type="evidence" value="ECO:0007669"/>
    <property type="project" value="InterPro"/>
</dbReference>
<dbReference type="InterPro" id="IPR052159">
    <property type="entry name" value="Competence_DNA_uptake"/>
</dbReference>
<sequence>MISAIITFTAGILVLQSQPELPNVVWGWLVPFCLSFLIIQRLRIPMCFCLGFLWAMLHGQWMLTSELEPSLEGKDVRIEGLVVSLPEQDGRRTRFLFEVEKLELEGKAYSSPGKVRLGWYQEAPELIVGERWQLLARLKRPHGFMNPGGFDYAGWLFQEDIRATGYVRAASLNERLTESTAVFVLQRLRQNIRSKLFNTVPNHAVAAILVALVIGDRSGLERDQWQVFTRTGTNHLIAISGLHIGIIAGLAFFIVRWLWSRHTRLSLWLPTPQAAAIGALVAALFYAAMAGFAVPTQRALIMLSVVMGGLLLRHQQRPSQGMAIALLVVVLVDPLAVLSAGFWLSFAAVAVILFGISGRVSNDSLWQKWGQVQWVVAVGLMPILVAWGMQVSLLAPVVNLVAVPLFTLLIVPTALLGSMLLLVSDALGGPLLWPIAWLLDSGIKLLALIADWPFASWNQSGISHLAWLSAGVGVLLLLAPSGLPGRWLGGIFLLPMLFVQPKTPESGEVWFSLLDVGQGLSAVIRTQHHTLVFDAGARFSKNFNAGSAVVAPFLREMGVNYVDRLVLSNADNDHAGGGLSLSQQIMVQQVVSGESDEIDWAAALPCNDRMQWEWDGVRFSFLHPTPQGGWRGNNASCVLLVENAAGRILLPGDIEKEVEAWLVQNAPKHLAADLVQVPHHGSMTSSTTAFVQAVSPEYALVPVGYRNRYRFPRPEVVRRWQAEGATVLETSEHGAISFRLHPNEGISGPHIYRESARRYWMD</sequence>
<feature type="transmembrane region" description="Helical" evidence="6">
    <location>
        <begin position="196"/>
        <end position="215"/>
    </location>
</feature>
<dbReference type="PANTHER" id="PTHR30619:SF1">
    <property type="entry name" value="RECOMBINATION PROTEIN 2"/>
    <property type="match status" value="1"/>
</dbReference>
<dbReference type="InterPro" id="IPR004797">
    <property type="entry name" value="Competence_ComEC/Rec2"/>
</dbReference>
<comment type="subcellular location">
    <subcellularLocation>
        <location evidence="1">Cell membrane</location>
        <topology evidence="1">Multi-pass membrane protein</topology>
    </subcellularLocation>
</comment>
<dbReference type="Pfam" id="PF00753">
    <property type="entry name" value="Lactamase_B"/>
    <property type="match status" value="1"/>
</dbReference>
<feature type="transmembrane region" description="Helical" evidence="6">
    <location>
        <begin position="235"/>
        <end position="255"/>
    </location>
</feature>
<dbReference type="AlphaFoldDB" id="A0A3B1B5S8"/>
<protein>
    <submittedName>
        <fullName evidence="8">DNA internalization-related competence protein ComEC/Rec2</fullName>
    </submittedName>
</protein>
<dbReference type="NCBIfam" id="TIGR00360">
    <property type="entry name" value="ComEC_N-term"/>
    <property type="match status" value="1"/>
</dbReference>
<gene>
    <name evidence="8" type="ORF">MNBD_GAMMA26-1104</name>
</gene>
<dbReference type="InterPro" id="IPR035681">
    <property type="entry name" value="ComA-like_MBL"/>
</dbReference>
<dbReference type="NCBIfam" id="TIGR00361">
    <property type="entry name" value="ComEC_Rec2"/>
    <property type="match status" value="1"/>
</dbReference>
<dbReference type="Pfam" id="PF03772">
    <property type="entry name" value="Competence"/>
    <property type="match status" value="1"/>
</dbReference>
<name>A0A3B1B5S8_9ZZZZ</name>
<accession>A0A3B1B5S8</accession>
<evidence type="ECO:0000256" key="2">
    <source>
        <dbReference type="ARBA" id="ARBA00022475"/>
    </source>
</evidence>
<dbReference type="PANTHER" id="PTHR30619">
    <property type="entry name" value="DNA INTERNALIZATION/COMPETENCE PROTEIN COMEC/REC2"/>
    <property type="match status" value="1"/>
</dbReference>
<dbReference type="InterPro" id="IPR025405">
    <property type="entry name" value="DUF4131"/>
</dbReference>
<evidence type="ECO:0000256" key="1">
    <source>
        <dbReference type="ARBA" id="ARBA00004651"/>
    </source>
</evidence>
<evidence type="ECO:0000256" key="6">
    <source>
        <dbReference type="SAM" id="Phobius"/>
    </source>
</evidence>
<dbReference type="InterPro" id="IPR004477">
    <property type="entry name" value="ComEC_N"/>
</dbReference>
<feature type="transmembrane region" description="Helical" evidence="6">
    <location>
        <begin position="267"/>
        <end position="289"/>
    </location>
</feature>
<keyword evidence="3 6" id="KW-0812">Transmembrane</keyword>
<dbReference type="SMART" id="SM00849">
    <property type="entry name" value="Lactamase_B"/>
    <property type="match status" value="1"/>
</dbReference>
<feature type="transmembrane region" description="Helical" evidence="6">
    <location>
        <begin position="435"/>
        <end position="455"/>
    </location>
</feature>
<dbReference type="CDD" id="cd07731">
    <property type="entry name" value="ComA-like_MBL-fold"/>
    <property type="match status" value="1"/>
</dbReference>
<dbReference type="EMBL" id="UOFX01000022">
    <property type="protein sequence ID" value="VAX07253.1"/>
    <property type="molecule type" value="Genomic_DNA"/>
</dbReference>
<dbReference type="Pfam" id="PF13567">
    <property type="entry name" value="DUF4131"/>
    <property type="match status" value="1"/>
</dbReference>
<dbReference type="InterPro" id="IPR001279">
    <property type="entry name" value="Metallo-B-lactamas"/>
</dbReference>
<feature type="domain" description="Metallo-beta-lactamase" evidence="7">
    <location>
        <begin position="518"/>
        <end position="705"/>
    </location>
</feature>
<dbReference type="SUPFAM" id="SSF56281">
    <property type="entry name" value="Metallo-hydrolase/oxidoreductase"/>
    <property type="match status" value="1"/>
</dbReference>
<keyword evidence="2" id="KW-1003">Cell membrane</keyword>
<evidence type="ECO:0000256" key="5">
    <source>
        <dbReference type="ARBA" id="ARBA00023136"/>
    </source>
</evidence>
<feature type="transmembrane region" description="Helical" evidence="6">
    <location>
        <begin position="319"/>
        <end position="336"/>
    </location>
</feature>
<feature type="transmembrane region" description="Helical" evidence="6">
    <location>
        <begin position="461"/>
        <end position="479"/>
    </location>
</feature>
<keyword evidence="5 6" id="KW-0472">Membrane</keyword>
<organism evidence="8">
    <name type="scientific">hydrothermal vent metagenome</name>
    <dbReference type="NCBI Taxonomy" id="652676"/>
    <lineage>
        <taxon>unclassified sequences</taxon>
        <taxon>metagenomes</taxon>
        <taxon>ecological metagenomes</taxon>
    </lineage>
</organism>
<evidence type="ECO:0000256" key="4">
    <source>
        <dbReference type="ARBA" id="ARBA00022989"/>
    </source>
</evidence>
<evidence type="ECO:0000259" key="7">
    <source>
        <dbReference type="SMART" id="SM00849"/>
    </source>
</evidence>
<dbReference type="Gene3D" id="3.60.15.10">
    <property type="entry name" value="Ribonuclease Z/Hydroxyacylglutathione hydrolase-like"/>
    <property type="match status" value="1"/>
</dbReference>